<keyword evidence="2" id="KW-1185">Reference proteome</keyword>
<evidence type="ECO:0000313" key="1">
    <source>
        <dbReference type="EMBL" id="PLW53269.1"/>
    </source>
</evidence>
<dbReference type="Proteomes" id="UP000235388">
    <property type="component" value="Unassembled WGS sequence"/>
</dbReference>
<reference evidence="1 2" key="1">
    <citation type="submission" date="2017-11" db="EMBL/GenBank/DDBJ databases">
        <title>De novo assembly and phasing of dikaryotic genomes from two isolates of Puccinia coronata f. sp. avenae, the causal agent of oat crown rust.</title>
        <authorList>
            <person name="Miller M.E."/>
            <person name="Zhang Y."/>
            <person name="Omidvar V."/>
            <person name="Sperschneider J."/>
            <person name="Schwessinger B."/>
            <person name="Raley C."/>
            <person name="Palmer J.M."/>
            <person name="Garnica D."/>
            <person name="Upadhyaya N."/>
            <person name="Rathjen J."/>
            <person name="Taylor J.M."/>
            <person name="Park R.F."/>
            <person name="Dodds P.N."/>
            <person name="Hirsch C.D."/>
            <person name="Kianian S.F."/>
            <person name="Figueroa M."/>
        </authorList>
    </citation>
    <scope>NUCLEOTIDE SEQUENCE [LARGE SCALE GENOMIC DNA]</scope>
    <source>
        <strain evidence="1">12NC29</strain>
    </source>
</reference>
<evidence type="ECO:0000313" key="2">
    <source>
        <dbReference type="Proteomes" id="UP000235388"/>
    </source>
</evidence>
<dbReference type="OrthoDB" id="10368416at2759"/>
<proteinExistence type="predicted"/>
<accession>A0A2N5VTE3</accession>
<gene>
    <name evidence="1" type="ORF">PCANC_06142</name>
</gene>
<dbReference type="AlphaFoldDB" id="A0A2N5VTE3"/>
<protein>
    <submittedName>
        <fullName evidence="1">Uncharacterized protein</fullName>
    </submittedName>
</protein>
<organism evidence="1 2">
    <name type="scientific">Puccinia coronata f. sp. avenae</name>
    <dbReference type="NCBI Taxonomy" id="200324"/>
    <lineage>
        <taxon>Eukaryota</taxon>
        <taxon>Fungi</taxon>
        <taxon>Dikarya</taxon>
        <taxon>Basidiomycota</taxon>
        <taxon>Pucciniomycotina</taxon>
        <taxon>Pucciniomycetes</taxon>
        <taxon>Pucciniales</taxon>
        <taxon>Pucciniaceae</taxon>
        <taxon>Puccinia</taxon>
    </lineage>
</organism>
<dbReference type="EMBL" id="PGCJ01000064">
    <property type="protein sequence ID" value="PLW53269.1"/>
    <property type="molecule type" value="Genomic_DNA"/>
</dbReference>
<name>A0A2N5VTE3_9BASI</name>
<sequence length="124" mass="13782">MASQASPANLNKFVPGGQILLQMIGCTPSGLASTLPLELALTGAADCLEGNNGADQHLEMVVEGWEYCKLTWNVLNDPQSKHKSNFCANLTLAYVNLFRQQFYDVWNLVEERCPSLGKKKQNHW</sequence>
<comment type="caution">
    <text evidence="1">The sequence shown here is derived from an EMBL/GenBank/DDBJ whole genome shotgun (WGS) entry which is preliminary data.</text>
</comment>